<evidence type="ECO:0000256" key="5">
    <source>
        <dbReference type="SAM" id="Coils"/>
    </source>
</evidence>
<dbReference type="PRINTS" id="PR00344">
    <property type="entry name" value="BCTRLSENSOR"/>
</dbReference>
<sequence length="682" mass="73580">MPSSVNPIAIIFTPDGRDAEIATSLLSETGIQSRAVANIVAFAAALDDGTALAVVTEETIRSSNLKALADWVAEQPAWSDLPFVVLTRRGGDAERNPSAARLSEILGNVTFIERPFHATTFISVARSALRGRLRQLEARSLLDTLREGEGRLQTALQAGHLGAWELDIARMSLTASDTCKSIFGRRASEPFGYDALLGAVHPDDLDRMQMAVRHTLETGRDYAIEYRIVWPDRTVHWVDIRAQLYRQRNTMVEKLVGVSSDITTRKLWEEELKRLNDTLEERVALRTAELKASNATLVDQVAQRERAEEQLRQSQKMEAIGQLTGGVAHDFNNLLMAVLGNLELLAKHCAGDPKTLRLVEGAMQGAKRGASLTQRLLAFARRQDLKVEPVDLKTLVAGMSDLLARSVGPNVRVAMALPDTLPLTLVDGNQVELALLNLAVNARDAMPDGGAVSVSLRHETLALTQKDLAAGGYVVLSVEDTGHGMSKQTLSKAIDPFFSTKEVGKGTGLGLSMIHGLAVQLNGGLKLTSTVGEGTKAELWLPSTLRQAEQGVTVAPNSGTGEQAPLRILMVDDDALIAMSSVDMLEDLGHLVTEANSGMAALELLEKGEEFDLVITDYSMPGMTGAELARAARALLPQLPIMIASGYADLPPGAGIDLPRLSKPYSQAQLEAEITKVVSARH</sequence>
<comment type="caution">
    <text evidence="10">The sequence shown here is derived from an EMBL/GenBank/DDBJ whole genome shotgun (WGS) entry which is preliminary data.</text>
</comment>
<dbReference type="EC" id="2.7.13.3" evidence="2"/>
<comment type="catalytic activity">
    <reaction evidence="1">
        <text>ATP + protein L-histidine = ADP + protein N-phospho-L-histidine.</text>
        <dbReference type="EC" id="2.7.13.3"/>
    </reaction>
</comment>
<dbReference type="PANTHER" id="PTHR43065:SF42">
    <property type="entry name" value="TWO-COMPONENT SENSOR PPRA"/>
    <property type="match status" value="1"/>
</dbReference>
<dbReference type="PROSITE" id="PS50109">
    <property type="entry name" value="HIS_KIN"/>
    <property type="match status" value="1"/>
</dbReference>
<dbReference type="SMART" id="SM00388">
    <property type="entry name" value="HisKA"/>
    <property type="match status" value="1"/>
</dbReference>
<feature type="domain" description="PAS" evidence="8">
    <location>
        <begin position="148"/>
        <end position="219"/>
    </location>
</feature>
<dbReference type="PROSITE" id="PS50112">
    <property type="entry name" value="PAS"/>
    <property type="match status" value="1"/>
</dbReference>
<keyword evidence="10" id="KW-0808">Transferase</keyword>
<dbReference type="PANTHER" id="PTHR43065">
    <property type="entry name" value="SENSOR HISTIDINE KINASE"/>
    <property type="match status" value="1"/>
</dbReference>
<feature type="domain" description="PAC" evidence="9">
    <location>
        <begin position="222"/>
        <end position="274"/>
    </location>
</feature>
<dbReference type="NCBIfam" id="TIGR00229">
    <property type="entry name" value="sensory_box"/>
    <property type="match status" value="1"/>
</dbReference>
<dbReference type="InterPro" id="IPR003661">
    <property type="entry name" value="HisK_dim/P_dom"/>
</dbReference>
<evidence type="ECO:0000256" key="1">
    <source>
        <dbReference type="ARBA" id="ARBA00000085"/>
    </source>
</evidence>
<dbReference type="RefSeq" id="WP_071831858.1">
    <property type="nucleotide sequence ID" value="NZ_LSRP01000046.1"/>
</dbReference>
<dbReference type="CDD" id="cd22249">
    <property type="entry name" value="UDM1_RNF168_RNF169-like"/>
    <property type="match status" value="1"/>
</dbReference>
<dbReference type="InterPro" id="IPR000014">
    <property type="entry name" value="PAS"/>
</dbReference>
<dbReference type="InterPro" id="IPR013655">
    <property type="entry name" value="PAS_fold_3"/>
</dbReference>
<dbReference type="CDD" id="cd00130">
    <property type="entry name" value="PAS"/>
    <property type="match status" value="1"/>
</dbReference>
<protein>
    <recommendedName>
        <fullName evidence="2">histidine kinase</fullName>
        <ecNumber evidence="2">2.7.13.3</ecNumber>
    </recommendedName>
</protein>
<dbReference type="OrthoDB" id="9796100at2"/>
<dbReference type="Pfam" id="PF02518">
    <property type="entry name" value="HATPase_c"/>
    <property type="match status" value="1"/>
</dbReference>
<dbReference type="PROSITE" id="PS50110">
    <property type="entry name" value="RESPONSE_REGULATORY"/>
    <property type="match status" value="1"/>
</dbReference>
<name>A0A657LXJ9_9HYPH</name>
<dbReference type="Pfam" id="PF00512">
    <property type="entry name" value="HisKA"/>
    <property type="match status" value="1"/>
</dbReference>
<keyword evidence="11" id="KW-1185">Reference proteome</keyword>
<dbReference type="Gene3D" id="2.10.70.100">
    <property type="match status" value="1"/>
</dbReference>
<feature type="coiled-coil region" evidence="5">
    <location>
        <begin position="290"/>
        <end position="317"/>
    </location>
</feature>
<dbReference type="SMART" id="SM00387">
    <property type="entry name" value="HATPase_c"/>
    <property type="match status" value="1"/>
</dbReference>
<keyword evidence="10" id="KW-0418">Kinase</keyword>
<dbReference type="GO" id="GO:0000155">
    <property type="term" value="F:phosphorelay sensor kinase activity"/>
    <property type="evidence" value="ECO:0007669"/>
    <property type="project" value="InterPro"/>
</dbReference>
<dbReference type="Pfam" id="PF00072">
    <property type="entry name" value="Response_reg"/>
    <property type="match status" value="1"/>
</dbReference>
<dbReference type="PROSITE" id="PS50113">
    <property type="entry name" value="PAC"/>
    <property type="match status" value="1"/>
</dbReference>
<dbReference type="InterPro" id="IPR001789">
    <property type="entry name" value="Sig_transdc_resp-reg_receiver"/>
</dbReference>
<dbReference type="SUPFAM" id="SSF55785">
    <property type="entry name" value="PYP-like sensor domain (PAS domain)"/>
    <property type="match status" value="1"/>
</dbReference>
<evidence type="ECO:0000313" key="10">
    <source>
        <dbReference type="EMBL" id="OJG00044.1"/>
    </source>
</evidence>
<feature type="modified residue" description="4-aspartylphosphate" evidence="4">
    <location>
        <position position="617"/>
    </location>
</feature>
<evidence type="ECO:0000256" key="2">
    <source>
        <dbReference type="ARBA" id="ARBA00012438"/>
    </source>
</evidence>
<dbReference type="SUPFAM" id="SSF52172">
    <property type="entry name" value="CheY-like"/>
    <property type="match status" value="1"/>
</dbReference>
<organism evidence="10 11">
    <name type="scientific">Pararhizobium antarcticum</name>
    <dbReference type="NCBI Taxonomy" id="1798805"/>
    <lineage>
        <taxon>Bacteria</taxon>
        <taxon>Pseudomonadati</taxon>
        <taxon>Pseudomonadota</taxon>
        <taxon>Alphaproteobacteria</taxon>
        <taxon>Hyphomicrobiales</taxon>
        <taxon>Rhizobiaceae</taxon>
        <taxon>Rhizobium/Agrobacterium group</taxon>
        <taxon>Pararhizobium</taxon>
    </lineage>
</organism>
<feature type="domain" description="Response regulatory" evidence="7">
    <location>
        <begin position="567"/>
        <end position="678"/>
    </location>
</feature>
<dbReference type="InterPro" id="IPR005467">
    <property type="entry name" value="His_kinase_dom"/>
</dbReference>
<dbReference type="InterPro" id="IPR036097">
    <property type="entry name" value="HisK_dim/P_sf"/>
</dbReference>
<evidence type="ECO:0000256" key="4">
    <source>
        <dbReference type="PROSITE-ProRule" id="PRU00169"/>
    </source>
</evidence>
<keyword evidence="5" id="KW-0175">Coiled coil</keyword>
<gene>
    <name evidence="10" type="ORF">AX760_11310</name>
</gene>
<dbReference type="InterPro" id="IPR004358">
    <property type="entry name" value="Sig_transdc_His_kin-like_C"/>
</dbReference>
<dbReference type="CDD" id="cd00082">
    <property type="entry name" value="HisKA"/>
    <property type="match status" value="1"/>
</dbReference>
<evidence type="ECO:0000256" key="3">
    <source>
        <dbReference type="ARBA" id="ARBA00022553"/>
    </source>
</evidence>
<evidence type="ECO:0000259" key="8">
    <source>
        <dbReference type="PROSITE" id="PS50112"/>
    </source>
</evidence>
<dbReference type="Gene3D" id="3.30.450.20">
    <property type="entry name" value="PAS domain"/>
    <property type="match status" value="1"/>
</dbReference>
<reference evidence="10 11" key="1">
    <citation type="submission" date="2016-02" db="EMBL/GenBank/DDBJ databases">
        <title>Genome sequencing of a beta-galactosidase producing bacteria Rhizobium sp. 59.</title>
        <authorList>
            <person name="Wang D."/>
            <person name="Kot W."/>
            <person name="Qin Y."/>
            <person name="Hansen L."/>
            <person name="Naqvi K."/>
            <person name="Rensing C."/>
        </authorList>
    </citation>
    <scope>NUCLEOTIDE SEQUENCE [LARGE SCALE GENOMIC DNA]</scope>
    <source>
        <strain evidence="10 11">59</strain>
    </source>
</reference>
<dbReference type="InterPro" id="IPR011006">
    <property type="entry name" value="CheY-like_superfamily"/>
</dbReference>
<accession>A0A657LXJ9</accession>
<dbReference type="Gene3D" id="1.10.287.130">
    <property type="match status" value="1"/>
</dbReference>
<dbReference type="SUPFAM" id="SSF47384">
    <property type="entry name" value="Homodimeric domain of signal transducing histidine kinase"/>
    <property type="match status" value="1"/>
</dbReference>
<dbReference type="Pfam" id="PF08447">
    <property type="entry name" value="PAS_3"/>
    <property type="match status" value="1"/>
</dbReference>
<dbReference type="InterPro" id="IPR035965">
    <property type="entry name" value="PAS-like_dom_sf"/>
</dbReference>
<evidence type="ECO:0000313" key="11">
    <source>
        <dbReference type="Proteomes" id="UP000182661"/>
    </source>
</evidence>
<dbReference type="AlphaFoldDB" id="A0A657LXJ9"/>
<dbReference type="InterPro" id="IPR000700">
    <property type="entry name" value="PAS-assoc_C"/>
</dbReference>
<evidence type="ECO:0000259" key="9">
    <source>
        <dbReference type="PROSITE" id="PS50113"/>
    </source>
</evidence>
<dbReference type="SMART" id="SM00448">
    <property type="entry name" value="REC"/>
    <property type="match status" value="1"/>
</dbReference>
<keyword evidence="3 4" id="KW-0597">Phosphoprotein</keyword>
<dbReference type="InterPro" id="IPR003594">
    <property type="entry name" value="HATPase_dom"/>
</dbReference>
<dbReference type="Gene3D" id="3.40.50.2300">
    <property type="match status" value="1"/>
</dbReference>
<evidence type="ECO:0000259" key="6">
    <source>
        <dbReference type="PROSITE" id="PS50109"/>
    </source>
</evidence>
<dbReference type="InterPro" id="IPR036890">
    <property type="entry name" value="HATPase_C_sf"/>
</dbReference>
<feature type="domain" description="Histidine kinase" evidence="6">
    <location>
        <begin position="326"/>
        <end position="545"/>
    </location>
</feature>
<proteinExistence type="predicted"/>
<evidence type="ECO:0000259" key="7">
    <source>
        <dbReference type="PROSITE" id="PS50110"/>
    </source>
</evidence>
<dbReference type="Gene3D" id="3.30.565.10">
    <property type="entry name" value="Histidine kinase-like ATPase, C-terminal domain"/>
    <property type="match status" value="1"/>
</dbReference>
<dbReference type="EMBL" id="LSRP01000046">
    <property type="protein sequence ID" value="OJG00044.1"/>
    <property type="molecule type" value="Genomic_DNA"/>
</dbReference>
<dbReference type="SUPFAM" id="SSF55874">
    <property type="entry name" value="ATPase domain of HSP90 chaperone/DNA topoisomerase II/histidine kinase"/>
    <property type="match status" value="1"/>
</dbReference>
<dbReference type="Proteomes" id="UP000182661">
    <property type="component" value="Unassembled WGS sequence"/>
</dbReference>